<evidence type="ECO:0008006" key="4">
    <source>
        <dbReference type="Google" id="ProtNLM"/>
    </source>
</evidence>
<dbReference type="PANTHER" id="PTHR35758">
    <property type="entry name" value="TRANSMEMBRANE PROTEIN"/>
    <property type="match status" value="1"/>
</dbReference>
<organism evidence="2 3">
    <name type="scientific">Rubroshorea leprosula</name>
    <dbReference type="NCBI Taxonomy" id="152421"/>
    <lineage>
        <taxon>Eukaryota</taxon>
        <taxon>Viridiplantae</taxon>
        <taxon>Streptophyta</taxon>
        <taxon>Embryophyta</taxon>
        <taxon>Tracheophyta</taxon>
        <taxon>Spermatophyta</taxon>
        <taxon>Magnoliopsida</taxon>
        <taxon>eudicotyledons</taxon>
        <taxon>Gunneridae</taxon>
        <taxon>Pentapetalae</taxon>
        <taxon>rosids</taxon>
        <taxon>malvids</taxon>
        <taxon>Malvales</taxon>
        <taxon>Dipterocarpaceae</taxon>
        <taxon>Rubroshorea</taxon>
    </lineage>
</organism>
<feature type="transmembrane region" description="Helical" evidence="1">
    <location>
        <begin position="112"/>
        <end position="130"/>
    </location>
</feature>
<dbReference type="EMBL" id="BPVZ01000020">
    <property type="protein sequence ID" value="GKV03687.1"/>
    <property type="molecule type" value="Genomic_DNA"/>
</dbReference>
<sequence>MEPTETDQRNRCSSVERLVAIGLTILAVVSPLYVNRQSPADELDEDEQPGDLSSWLPLLLLVLILAIFLSLYFDQSFSRFDPYSIHRVGGSSSGIILILLVLAFVLKFKASGASGGIILILLVLALVLKYKASMGN</sequence>
<dbReference type="Proteomes" id="UP001054252">
    <property type="component" value="Unassembled WGS sequence"/>
</dbReference>
<name>A0AAV5IY93_9ROSI</name>
<protein>
    <recommendedName>
        <fullName evidence="4">Transmembrane protein</fullName>
    </recommendedName>
</protein>
<feature type="transmembrane region" description="Helical" evidence="1">
    <location>
        <begin position="85"/>
        <end position="106"/>
    </location>
</feature>
<keyword evidence="1" id="KW-0472">Membrane</keyword>
<evidence type="ECO:0000313" key="3">
    <source>
        <dbReference type="Proteomes" id="UP001054252"/>
    </source>
</evidence>
<keyword evidence="3" id="KW-1185">Reference proteome</keyword>
<proteinExistence type="predicted"/>
<comment type="caution">
    <text evidence="2">The sequence shown here is derived from an EMBL/GenBank/DDBJ whole genome shotgun (WGS) entry which is preliminary data.</text>
</comment>
<reference evidence="2 3" key="1">
    <citation type="journal article" date="2021" name="Commun. Biol.">
        <title>The genome of Shorea leprosula (Dipterocarpaceae) highlights the ecological relevance of drought in aseasonal tropical rainforests.</title>
        <authorList>
            <person name="Ng K.K.S."/>
            <person name="Kobayashi M.J."/>
            <person name="Fawcett J.A."/>
            <person name="Hatakeyama M."/>
            <person name="Paape T."/>
            <person name="Ng C.H."/>
            <person name="Ang C.C."/>
            <person name="Tnah L.H."/>
            <person name="Lee C.T."/>
            <person name="Nishiyama T."/>
            <person name="Sese J."/>
            <person name="O'Brien M.J."/>
            <person name="Copetti D."/>
            <person name="Mohd Noor M.I."/>
            <person name="Ong R.C."/>
            <person name="Putra M."/>
            <person name="Sireger I.Z."/>
            <person name="Indrioko S."/>
            <person name="Kosugi Y."/>
            <person name="Izuno A."/>
            <person name="Isagi Y."/>
            <person name="Lee S.L."/>
            <person name="Shimizu K.K."/>
        </authorList>
    </citation>
    <scope>NUCLEOTIDE SEQUENCE [LARGE SCALE GENOMIC DNA]</scope>
    <source>
        <strain evidence="2">214</strain>
    </source>
</reference>
<evidence type="ECO:0000313" key="2">
    <source>
        <dbReference type="EMBL" id="GKV03687.1"/>
    </source>
</evidence>
<feature type="transmembrane region" description="Helical" evidence="1">
    <location>
        <begin position="54"/>
        <end position="73"/>
    </location>
</feature>
<accession>A0AAV5IY93</accession>
<keyword evidence="1" id="KW-0812">Transmembrane</keyword>
<dbReference type="PANTHER" id="PTHR35758:SF2">
    <property type="entry name" value="TRANSMEMBRANE PROTEIN"/>
    <property type="match status" value="1"/>
</dbReference>
<dbReference type="AlphaFoldDB" id="A0AAV5IY93"/>
<keyword evidence="1" id="KW-1133">Transmembrane helix</keyword>
<feature type="transmembrane region" description="Helical" evidence="1">
    <location>
        <begin position="18"/>
        <end position="34"/>
    </location>
</feature>
<gene>
    <name evidence="2" type="ORF">SLEP1_g15952</name>
</gene>
<evidence type="ECO:0000256" key="1">
    <source>
        <dbReference type="SAM" id="Phobius"/>
    </source>
</evidence>